<organism evidence="2 3">
    <name type="scientific">Apiospora saccharicola</name>
    <dbReference type="NCBI Taxonomy" id="335842"/>
    <lineage>
        <taxon>Eukaryota</taxon>
        <taxon>Fungi</taxon>
        <taxon>Dikarya</taxon>
        <taxon>Ascomycota</taxon>
        <taxon>Pezizomycotina</taxon>
        <taxon>Sordariomycetes</taxon>
        <taxon>Xylariomycetidae</taxon>
        <taxon>Amphisphaeriales</taxon>
        <taxon>Apiosporaceae</taxon>
        <taxon>Apiospora</taxon>
    </lineage>
</organism>
<accession>A0ABR1VDM1</accession>
<dbReference type="Proteomes" id="UP001446871">
    <property type="component" value="Unassembled WGS sequence"/>
</dbReference>
<evidence type="ECO:0000313" key="2">
    <source>
        <dbReference type="EMBL" id="KAK8068421.1"/>
    </source>
</evidence>
<gene>
    <name evidence="2" type="ORF">PG996_007533</name>
</gene>
<dbReference type="EMBL" id="JAQQWM010000004">
    <property type="protein sequence ID" value="KAK8068421.1"/>
    <property type="molecule type" value="Genomic_DNA"/>
</dbReference>
<proteinExistence type="predicted"/>
<evidence type="ECO:0000256" key="1">
    <source>
        <dbReference type="SAM" id="MobiDB-lite"/>
    </source>
</evidence>
<comment type="caution">
    <text evidence="2">The sequence shown here is derived from an EMBL/GenBank/DDBJ whole genome shotgun (WGS) entry which is preliminary data.</text>
</comment>
<sequence>MAASQQQMQKHIKHPYKYPVRTRANSKNAEESSNDHAIASGTARLQPTHLGLRHHYGHTFEKYNRIVALVRGCAQEIFGLAWLAKRYDEEPDEDAHGAVNSLDKYTAFKAFYFFEHIRSPTTSFAGSQHNLRETGMPNTIQALPPPPTVLSPSEVGSELVLFTFLVACSRSFYKEEGKVAGDGFVYGLPPGQQHRQSCLSSTLDLVPRLRKWQQMTCPTDASLGAISEWSRRRPESQLVTIALPGAPFVPATAMPANAEDGDDAKAEPNPTKKRKIDDKV</sequence>
<reference evidence="2 3" key="1">
    <citation type="submission" date="2023-01" db="EMBL/GenBank/DDBJ databases">
        <title>Analysis of 21 Apiospora genomes using comparative genomics revels a genus with tremendous synthesis potential of carbohydrate active enzymes and secondary metabolites.</title>
        <authorList>
            <person name="Sorensen T."/>
        </authorList>
    </citation>
    <scope>NUCLEOTIDE SEQUENCE [LARGE SCALE GENOMIC DNA]</scope>
    <source>
        <strain evidence="2 3">CBS 83171</strain>
    </source>
</reference>
<feature type="region of interest" description="Disordered" evidence="1">
    <location>
        <begin position="250"/>
        <end position="280"/>
    </location>
</feature>
<protein>
    <submittedName>
        <fullName evidence="2">Uncharacterized protein</fullName>
    </submittedName>
</protein>
<name>A0ABR1VDM1_9PEZI</name>
<evidence type="ECO:0000313" key="3">
    <source>
        <dbReference type="Proteomes" id="UP001446871"/>
    </source>
</evidence>
<keyword evidence="3" id="KW-1185">Reference proteome</keyword>